<dbReference type="InterPro" id="IPR011760">
    <property type="entry name" value="PsdUridine_synth_TruD_insert"/>
</dbReference>
<evidence type="ECO:0000256" key="2">
    <source>
        <dbReference type="ARBA" id="ARBA00022694"/>
    </source>
</evidence>
<evidence type="ECO:0000313" key="7">
    <source>
        <dbReference type="EMBL" id="KAF2882212.1"/>
    </source>
</evidence>
<dbReference type="GO" id="GO:0001522">
    <property type="term" value="P:pseudouridine synthesis"/>
    <property type="evidence" value="ECO:0007669"/>
    <property type="project" value="InterPro"/>
</dbReference>
<comment type="similarity">
    <text evidence="1">Belongs to the pseudouridine synthase TruD family.</text>
</comment>
<dbReference type="Pfam" id="PF01142">
    <property type="entry name" value="TruD"/>
    <property type="match status" value="1"/>
</dbReference>
<dbReference type="GO" id="GO:0009982">
    <property type="term" value="F:pseudouridine synthase activity"/>
    <property type="evidence" value="ECO:0007669"/>
    <property type="project" value="InterPro"/>
</dbReference>
<dbReference type="OrthoDB" id="447290at2759"/>
<dbReference type="Gene3D" id="3.30.70.3160">
    <property type="match status" value="1"/>
</dbReference>
<proteinExistence type="inferred from homology"/>
<keyword evidence="8" id="KW-1185">Reference proteome</keyword>
<dbReference type="GO" id="GO:0005634">
    <property type="term" value="C:nucleus"/>
    <property type="evidence" value="ECO:0007669"/>
    <property type="project" value="TreeGrafter"/>
</dbReference>
<dbReference type="InterPro" id="IPR020103">
    <property type="entry name" value="PsdUridine_synth_cat_dom_sf"/>
</dbReference>
<protein>
    <recommendedName>
        <fullName evidence="6">TRUD domain-containing protein</fullName>
    </recommendedName>
</protein>
<dbReference type="Proteomes" id="UP000801492">
    <property type="component" value="Unassembled WGS sequence"/>
</dbReference>
<comment type="catalytic activity">
    <reaction evidence="4">
        <text>a uridine in tRNA = a pseudouridine in tRNA</text>
        <dbReference type="Rhea" id="RHEA:54572"/>
        <dbReference type="Rhea" id="RHEA-COMP:13339"/>
        <dbReference type="Rhea" id="RHEA-COMP:13934"/>
        <dbReference type="ChEBI" id="CHEBI:65314"/>
        <dbReference type="ChEBI" id="CHEBI:65315"/>
    </reaction>
</comment>
<gene>
    <name evidence="7" type="ORF">ILUMI_23954</name>
</gene>
<dbReference type="PANTHER" id="PTHR13326:SF31">
    <property type="entry name" value="PSEUDOURIDYLATE SYNTHASE 7 HOMOLOG"/>
    <property type="match status" value="1"/>
</dbReference>
<name>A0A8K0CBH7_IGNLU</name>
<dbReference type="EMBL" id="VTPC01090641">
    <property type="protein sequence ID" value="KAF2882212.1"/>
    <property type="molecule type" value="Genomic_DNA"/>
</dbReference>
<comment type="caution">
    <text evidence="7">The sequence shown here is derived from an EMBL/GenBank/DDBJ whole genome shotgun (WGS) entry which is preliminary data.</text>
</comment>
<evidence type="ECO:0000256" key="3">
    <source>
        <dbReference type="ARBA" id="ARBA00023235"/>
    </source>
</evidence>
<sequence>MSSPRRDHHQKHNRFRKFNRKDRHKERDFNNTNHRSYVNINQDKCKKFIAQEKLSENEAGITEYVSSLPGFSGIIKARFSDFHVNEINNDGEIAKLTDTSPPKDFFVIDNKDEDLSKPEIIPDDKWEKLNELVNNNSSNELVTVEIDVTDMSKEDRTTIHEGVKRVFGEKVVASTKTVDGKKVIEFKKYLKGDARDKRLKWPKDKGEYVYFMVYKESIDTIEATFKIGHTLGTKASIYTYAGVKDKRAKTTQWFCVKKMDPNKLMRRTRCLYNIHIGNIMFKNEPLKLGQLSGNRFRIALRNVTADDAVINESMESLKSNGFINYYGLQRFGNDKDVPTFEIGIKLLQGKWNEACNLILKPKPSEDPNSEIAQAKQVYKDTSNAELASKMFSRSYNKCVESKLLLGFVKNHSNDYVNALENVPRNMRLLYIHSFQSFVWNNIVSRRIKEFGLKPVVGDIVLLKGTEGAVVEDIQDVNNCEDQELPNSINQEIKILSEDDLNNYTIYDIVLPLPGYDVQYPENEVKDWYKELLEKYDLTIEMPKQKVKAYTLSGAYRKILGQVKDLSWKTMKYNHPNDTLIRSDYEELKGDPEPQENPDGQYKALIIDFCLTSSSYATMVLREILKIDTSANVHAKLNKYHEGSNSEKQDVAFAEPNSLLSDAAKYEAFKQQLFGNIISEDDTLKRKAEDESEESTIAKKSKAATEDAESSIKMQPSLI</sequence>
<dbReference type="NCBIfam" id="TIGR00094">
    <property type="entry name" value="tRNA_TruD_broad"/>
    <property type="match status" value="1"/>
</dbReference>
<dbReference type="GO" id="GO:0003723">
    <property type="term" value="F:RNA binding"/>
    <property type="evidence" value="ECO:0007669"/>
    <property type="project" value="InterPro"/>
</dbReference>
<dbReference type="GO" id="GO:0008033">
    <property type="term" value="P:tRNA processing"/>
    <property type="evidence" value="ECO:0007669"/>
    <property type="project" value="UniProtKB-KW"/>
</dbReference>
<keyword evidence="3" id="KW-0413">Isomerase</keyword>
<feature type="compositionally biased region" description="Basic residues" evidence="5">
    <location>
        <begin position="1"/>
        <end position="24"/>
    </location>
</feature>
<dbReference type="PIRSF" id="PIRSF037016">
    <property type="entry name" value="Pseudouridin_synth_euk_prd"/>
    <property type="match status" value="1"/>
</dbReference>
<dbReference type="InterPro" id="IPR042214">
    <property type="entry name" value="TruD_catalytic"/>
</dbReference>
<evidence type="ECO:0000256" key="4">
    <source>
        <dbReference type="ARBA" id="ARBA00036943"/>
    </source>
</evidence>
<evidence type="ECO:0000256" key="5">
    <source>
        <dbReference type="SAM" id="MobiDB-lite"/>
    </source>
</evidence>
<dbReference type="Gene3D" id="3.30.2350.20">
    <property type="entry name" value="TruD, catalytic domain"/>
    <property type="match status" value="1"/>
</dbReference>
<keyword evidence="2" id="KW-0819">tRNA processing</keyword>
<feature type="domain" description="TRUD" evidence="6">
    <location>
        <begin position="321"/>
        <end position="561"/>
    </location>
</feature>
<dbReference type="PROSITE" id="PS50984">
    <property type="entry name" value="TRUD"/>
    <property type="match status" value="1"/>
</dbReference>
<evidence type="ECO:0000259" key="6">
    <source>
        <dbReference type="PROSITE" id="PS50984"/>
    </source>
</evidence>
<evidence type="ECO:0000256" key="1">
    <source>
        <dbReference type="ARBA" id="ARBA00007953"/>
    </source>
</evidence>
<dbReference type="SUPFAM" id="SSF55120">
    <property type="entry name" value="Pseudouridine synthase"/>
    <property type="match status" value="1"/>
</dbReference>
<evidence type="ECO:0000313" key="8">
    <source>
        <dbReference type="Proteomes" id="UP000801492"/>
    </source>
</evidence>
<dbReference type="AlphaFoldDB" id="A0A8K0CBH7"/>
<dbReference type="CDD" id="cd02576">
    <property type="entry name" value="PseudoU_synth_ScPUS7"/>
    <property type="match status" value="1"/>
</dbReference>
<organism evidence="7 8">
    <name type="scientific">Ignelater luminosus</name>
    <name type="common">Cucubano</name>
    <name type="synonym">Pyrophorus luminosus</name>
    <dbReference type="NCBI Taxonomy" id="2038154"/>
    <lineage>
        <taxon>Eukaryota</taxon>
        <taxon>Metazoa</taxon>
        <taxon>Ecdysozoa</taxon>
        <taxon>Arthropoda</taxon>
        <taxon>Hexapoda</taxon>
        <taxon>Insecta</taxon>
        <taxon>Pterygota</taxon>
        <taxon>Neoptera</taxon>
        <taxon>Endopterygota</taxon>
        <taxon>Coleoptera</taxon>
        <taxon>Polyphaga</taxon>
        <taxon>Elateriformia</taxon>
        <taxon>Elateroidea</taxon>
        <taxon>Elateridae</taxon>
        <taxon>Agrypninae</taxon>
        <taxon>Pyrophorini</taxon>
        <taxon>Ignelater</taxon>
    </lineage>
</organism>
<reference evidence="7" key="1">
    <citation type="submission" date="2019-08" db="EMBL/GenBank/DDBJ databases">
        <title>The genome of the North American firefly Photinus pyralis.</title>
        <authorList>
            <consortium name="Photinus pyralis genome working group"/>
            <person name="Fallon T.R."/>
            <person name="Sander Lower S.E."/>
            <person name="Weng J.-K."/>
        </authorList>
    </citation>
    <scope>NUCLEOTIDE SEQUENCE</scope>
    <source>
        <strain evidence="7">TRF0915ILg1</strain>
        <tissue evidence="7">Whole body</tissue>
    </source>
</reference>
<accession>A0A8K0CBH7</accession>
<feature type="region of interest" description="Disordered" evidence="5">
    <location>
        <begin position="1"/>
        <end position="35"/>
    </location>
</feature>
<feature type="region of interest" description="Disordered" evidence="5">
    <location>
        <begin position="684"/>
        <end position="718"/>
    </location>
</feature>
<dbReference type="InterPro" id="IPR001656">
    <property type="entry name" value="PsdUridine_synth_TruD"/>
</dbReference>
<dbReference type="PANTHER" id="PTHR13326">
    <property type="entry name" value="TRNA PSEUDOURIDINE SYNTHASE D"/>
    <property type="match status" value="1"/>
</dbReference>